<dbReference type="AlphaFoldDB" id="A0A517WZA1"/>
<dbReference type="InterPro" id="IPR011042">
    <property type="entry name" value="6-blade_b-propeller_TolB-like"/>
</dbReference>
<accession>A0A517WZA1</accession>
<dbReference type="InterPro" id="IPR055557">
    <property type="entry name" value="DUF7133"/>
</dbReference>
<dbReference type="RefSeq" id="WP_145178337.1">
    <property type="nucleotide sequence ID" value="NZ_CP037422.1"/>
</dbReference>
<dbReference type="InterPro" id="IPR016024">
    <property type="entry name" value="ARM-type_fold"/>
</dbReference>
<dbReference type="Gene3D" id="2.120.10.30">
    <property type="entry name" value="TolB, C-terminal domain"/>
    <property type="match status" value="1"/>
</dbReference>
<feature type="signal peptide" evidence="1">
    <location>
        <begin position="1"/>
        <end position="18"/>
    </location>
</feature>
<dbReference type="Proteomes" id="UP000318384">
    <property type="component" value="Chromosome"/>
</dbReference>
<organism evidence="4 5">
    <name type="scientific">Gimesia aquarii</name>
    <dbReference type="NCBI Taxonomy" id="2527964"/>
    <lineage>
        <taxon>Bacteria</taxon>
        <taxon>Pseudomonadati</taxon>
        <taxon>Planctomycetota</taxon>
        <taxon>Planctomycetia</taxon>
        <taxon>Planctomycetales</taxon>
        <taxon>Planctomycetaceae</taxon>
        <taxon>Gimesia</taxon>
    </lineage>
</organism>
<dbReference type="Pfam" id="PF23500">
    <property type="entry name" value="DUF7133"/>
    <property type="match status" value="2"/>
</dbReference>
<evidence type="ECO:0000259" key="2">
    <source>
        <dbReference type="Pfam" id="PF13472"/>
    </source>
</evidence>
<dbReference type="SUPFAM" id="SSF48371">
    <property type="entry name" value="ARM repeat"/>
    <property type="match status" value="1"/>
</dbReference>
<protein>
    <submittedName>
        <fullName evidence="4">Membrane bound L-sorbosone dehydrogenase</fullName>
    </submittedName>
</protein>
<dbReference type="Gene3D" id="3.40.50.1110">
    <property type="entry name" value="SGNH hydrolase"/>
    <property type="match status" value="1"/>
</dbReference>
<gene>
    <name evidence="4" type="ORF">V202x_39920</name>
</gene>
<sequence precursor="true">MKKSLQIALCIISVTIFAAAHGHAQEGQQHLEVKPHDRIVLIGNTFFERMQDAGYFETLLHSRFPEKELVVRNLGWSADELTLRPRSKDFQDHGHNLEDHKADVIIACFGFNESFAGKSGIPKFEADLKKFIDTTLQAKYNGKSHPQLVLFSPIANEDLKRHGLTDCKENNQRIKLYTDSMQKMAKEKNVLFIDLFTPSKKLMKSGDQDFTFNGIHLTDYGYQQLAPIIDEALFGTNNKTGSTVDMKKLRAEVLEKNRQFWYDYRAVNGYYIYGGRKKPFGVVNFPAEFAKLRKMIENRDKRIWAVAQGKTVPHKIDDSQTGEFADIKTNVKDPSSIRITSPQESQKKFELPEGFEINLFASEVDFPELKNPVQFTFDSQGRLWVCTMESYPQYLPGKDVDDKVLIFEDTNGDGRADKQTIFADGLHLPTGIELGDGGAYVAQQPNLVFLKDTDGDGYADHKEIVLHGFDSADSHHAISAFTWGPGGDLYFQEGTFHHTQVETPYGPRRVKNAGVFRYEPRTEKFDIFISYSYANPWGHVFDRWGQNFVADASGGANYFGTAYSGDLDYPRKHAGMKHFLKKQWRPTAGCEFVSSRQFPEEMQGNYLLNNCIGFHGVLQYKMKEDGSGFAADPVEPLVKSTDTNFRPVDLQFGPDGALYLIDWFNPLVGHMQHSIRDPNRDAQHGRIWRVTYSKKPLLKDPEIAKASIPELLDLLKTYEDRVRYRVRRELRIRDTQEVTSAVNKWVATLDPKDKDYQHHLLEALWVHQNLDVVDVQFLKKMLRSPEPRARAAATRVLCYWRDRVNGSLELLRAQVNDEHPRVRLEAIRALSFYHDPQALDIAVESLIHPQDYYLEYTLKETMDTLEKRMSNK</sequence>
<evidence type="ECO:0000313" key="5">
    <source>
        <dbReference type="Proteomes" id="UP000318384"/>
    </source>
</evidence>
<feature type="domain" description="DUF7133" evidence="3">
    <location>
        <begin position="586"/>
        <end position="693"/>
    </location>
</feature>
<dbReference type="InterPro" id="IPR011041">
    <property type="entry name" value="Quinoprot_gluc/sorb_DH_b-prop"/>
</dbReference>
<evidence type="ECO:0000256" key="1">
    <source>
        <dbReference type="SAM" id="SignalP"/>
    </source>
</evidence>
<reference evidence="4 5" key="1">
    <citation type="submission" date="2019-03" db="EMBL/GenBank/DDBJ databases">
        <title>Deep-cultivation of Planctomycetes and their phenomic and genomic characterization uncovers novel biology.</title>
        <authorList>
            <person name="Wiegand S."/>
            <person name="Jogler M."/>
            <person name="Boedeker C."/>
            <person name="Pinto D."/>
            <person name="Vollmers J."/>
            <person name="Rivas-Marin E."/>
            <person name="Kohn T."/>
            <person name="Peeters S.H."/>
            <person name="Heuer A."/>
            <person name="Rast P."/>
            <person name="Oberbeckmann S."/>
            <person name="Bunk B."/>
            <person name="Jeske O."/>
            <person name="Meyerdierks A."/>
            <person name="Storesund J.E."/>
            <person name="Kallscheuer N."/>
            <person name="Luecker S."/>
            <person name="Lage O.M."/>
            <person name="Pohl T."/>
            <person name="Merkel B.J."/>
            <person name="Hornburger P."/>
            <person name="Mueller R.-W."/>
            <person name="Bruemmer F."/>
            <person name="Labrenz M."/>
            <person name="Spormann A.M."/>
            <person name="Op den Camp H."/>
            <person name="Overmann J."/>
            <person name="Amann R."/>
            <person name="Jetten M.S.M."/>
            <person name="Mascher T."/>
            <person name="Medema M.H."/>
            <person name="Devos D.P."/>
            <person name="Kaster A.-K."/>
            <person name="Ovreas L."/>
            <person name="Rohde M."/>
            <person name="Galperin M.Y."/>
            <person name="Jogler C."/>
        </authorList>
    </citation>
    <scope>NUCLEOTIDE SEQUENCE [LARGE SCALE GENOMIC DNA]</scope>
    <source>
        <strain evidence="4 5">V202</strain>
    </source>
</reference>
<dbReference type="PANTHER" id="PTHR33546">
    <property type="entry name" value="LARGE, MULTIFUNCTIONAL SECRETED PROTEIN-RELATED"/>
    <property type="match status" value="1"/>
</dbReference>
<dbReference type="Pfam" id="PF13472">
    <property type="entry name" value="Lipase_GDSL_2"/>
    <property type="match status" value="1"/>
</dbReference>
<keyword evidence="5" id="KW-1185">Reference proteome</keyword>
<dbReference type="CDD" id="cd01834">
    <property type="entry name" value="SGNH_hydrolase_like_2"/>
    <property type="match status" value="1"/>
</dbReference>
<dbReference type="Gene3D" id="1.25.10.10">
    <property type="entry name" value="Leucine-rich Repeat Variant"/>
    <property type="match status" value="1"/>
</dbReference>
<dbReference type="PANTHER" id="PTHR33546:SF1">
    <property type="entry name" value="LARGE, MULTIFUNCTIONAL SECRETED PROTEIN"/>
    <property type="match status" value="1"/>
</dbReference>
<dbReference type="SUPFAM" id="SSF50952">
    <property type="entry name" value="Soluble quinoprotein glucose dehydrogenase"/>
    <property type="match status" value="1"/>
</dbReference>
<dbReference type="InterPro" id="IPR013830">
    <property type="entry name" value="SGNH_hydro"/>
</dbReference>
<evidence type="ECO:0000259" key="3">
    <source>
        <dbReference type="Pfam" id="PF23500"/>
    </source>
</evidence>
<dbReference type="EMBL" id="CP037422">
    <property type="protein sequence ID" value="QDU10580.1"/>
    <property type="molecule type" value="Genomic_DNA"/>
</dbReference>
<dbReference type="GO" id="GO:0016788">
    <property type="term" value="F:hydrolase activity, acting on ester bonds"/>
    <property type="evidence" value="ECO:0007669"/>
    <property type="project" value="UniProtKB-ARBA"/>
</dbReference>
<proteinExistence type="predicted"/>
<dbReference type="NCBIfam" id="TIGR02604">
    <property type="entry name" value="Piru_Ver_Nterm"/>
    <property type="match status" value="1"/>
</dbReference>
<keyword evidence="1" id="KW-0732">Signal</keyword>
<dbReference type="InterPro" id="IPR036514">
    <property type="entry name" value="SGNH_hydro_sf"/>
</dbReference>
<dbReference type="SUPFAM" id="SSF52266">
    <property type="entry name" value="SGNH hydrolase"/>
    <property type="match status" value="1"/>
</dbReference>
<dbReference type="OrthoDB" id="228131at2"/>
<evidence type="ECO:0000313" key="4">
    <source>
        <dbReference type="EMBL" id="QDU10580.1"/>
    </source>
</evidence>
<dbReference type="InterPro" id="IPR011989">
    <property type="entry name" value="ARM-like"/>
</dbReference>
<dbReference type="InterPro" id="IPR013428">
    <property type="entry name" value="Membrane-bound_put_N"/>
</dbReference>
<feature type="domain" description="SGNH hydrolase-type esterase" evidence="2">
    <location>
        <begin position="53"/>
        <end position="223"/>
    </location>
</feature>
<feature type="chain" id="PRO_5022060467" evidence="1">
    <location>
        <begin position="19"/>
        <end position="872"/>
    </location>
</feature>
<dbReference type="Pfam" id="PF13646">
    <property type="entry name" value="HEAT_2"/>
    <property type="match status" value="1"/>
</dbReference>
<name>A0A517WZA1_9PLAN</name>
<feature type="domain" description="DUF7133" evidence="3">
    <location>
        <begin position="341"/>
        <end position="557"/>
    </location>
</feature>